<dbReference type="PANTHER" id="PTHR43313">
    <property type="entry name" value="SHORT-CHAIN DEHYDROGENASE/REDUCTASE FAMILY 9C"/>
    <property type="match status" value="1"/>
</dbReference>
<dbReference type="EMBL" id="VFIA01000015">
    <property type="protein sequence ID" value="MBC3792371.1"/>
    <property type="molecule type" value="Genomic_DNA"/>
</dbReference>
<dbReference type="SUPFAM" id="SSF51735">
    <property type="entry name" value="NAD(P)-binding Rossmann-fold domains"/>
    <property type="match status" value="1"/>
</dbReference>
<feature type="domain" description="Ketoreductase" evidence="2">
    <location>
        <begin position="6"/>
        <end position="194"/>
    </location>
</feature>
<protein>
    <submittedName>
        <fullName evidence="3">NAD(P)-dependent dehydrogenase (Short-subunit alcohol dehydrogenase family)</fullName>
    </submittedName>
</protein>
<dbReference type="RefSeq" id="WP_186738148.1">
    <property type="nucleotide sequence ID" value="NZ_VFIA01000015.1"/>
</dbReference>
<dbReference type="Pfam" id="PF00106">
    <property type="entry name" value="adh_short"/>
    <property type="match status" value="1"/>
</dbReference>
<gene>
    <name evidence="3" type="ORF">FH603_2883</name>
</gene>
<dbReference type="Proteomes" id="UP000700732">
    <property type="component" value="Unassembled WGS sequence"/>
</dbReference>
<dbReference type="PANTHER" id="PTHR43313:SF1">
    <property type="entry name" value="3BETA-HYDROXYSTEROID DEHYDROGENASE DHS-16"/>
    <property type="match status" value="1"/>
</dbReference>
<dbReference type="InterPro" id="IPR002347">
    <property type="entry name" value="SDR_fam"/>
</dbReference>
<organism evidence="3 4">
    <name type="scientific">Spirosoma utsteinense</name>
    <dbReference type="NCBI Taxonomy" id="2585773"/>
    <lineage>
        <taxon>Bacteria</taxon>
        <taxon>Pseudomonadati</taxon>
        <taxon>Bacteroidota</taxon>
        <taxon>Cytophagia</taxon>
        <taxon>Cytophagales</taxon>
        <taxon>Cytophagaceae</taxon>
        <taxon>Spirosoma</taxon>
    </lineage>
</organism>
<dbReference type="InterPro" id="IPR036291">
    <property type="entry name" value="NAD(P)-bd_dom_sf"/>
</dbReference>
<evidence type="ECO:0000313" key="3">
    <source>
        <dbReference type="EMBL" id="MBC3792371.1"/>
    </source>
</evidence>
<sequence length="287" mass="30876">MKPVSRNILITGASTGIGYGAARQFTRKGYTVYGSVRSQPDADRLQAELGTNFVPLLFDVTDADAVDAAARTLTGLLAGSGLGGLINNAGIAIGGPLQHQPLDIVRQHFEVNVLGLLRVTQAFLPLLGAHENHPVQPGRIQNISSVNGQVAIPFMGAYVGSKHAVEGLSHSLRRELILYGIEVVIVGPGAVKTPIWGKGTAIDAYKPTAYYPAMQGFLKQVQAAESRGLSVDYLGERIVQIHETPNPRIRYAIVPQKLIGWTLPRLLPARTLDWVLGRITGLRKPVD</sequence>
<keyword evidence="4" id="KW-1185">Reference proteome</keyword>
<comment type="caution">
    <text evidence="3">The sequence shown here is derived from an EMBL/GenBank/DDBJ whole genome shotgun (WGS) entry which is preliminary data.</text>
</comment>
<dbReference type="PRINTS" id="PR00081">
    <property type="entry name" value="GDHRDH"/>
</dbReference>
<dbReference type="SMART" id="SM00822">
    <property type="entry name" value="PKS_KR"/>
    <property type="match status" value="1"/>
</dbReference>
<dbReference type="InterPro" id="IPR057326">
    <property type="entry name" value="KR_dom"/>
</dbReference>
<dbReference type="PROSITE" id="PS00061">
    <property type="entry name" value="ADH_SHORT"/>
    <property type="match status" value="1"/>
</dbReference>
<reference evidence="3 4" key="1">
    <citation type="submission" date="2019-06" db="EMBL/GenBank/DDBJ databases">
        <title>Spirosoma utsteinense sp. nov. isolated from Antarctic ice-free soils.</title>
        <authorList>
            <person name="Tahon G."/>
        </authorList>
    </citation>
    <scope>NUCLEOTIDE SEQUENCE [LARGE SCALE GENOMIC DNA]</scope>
    <source>
        <strain evidence="3 4">LMG 31447</strain>
    </source>
</reference>
<evidence type="ECO:0000256" key="1">
    <source>
        <dbReference type="RuleBase" id="RU000363"/>
    </source>
</evidence>
<dbReference type="InterPro" id="IPR020904">
    <property type="entry name" value="Sc_DH/Rdtase_CS"/>
</dbReference>
<name>A0ABR6W8T3_9BACT</name>
<evidence type="ECO:0000259" key="2">
    <source>
        <dbReference type="SMART" id="SM00822"/>
    </source>
</evidence>
<accession>A0ABR6W8T3</accession>
<evidence type="ECO:0000313" key="4">
    <source>
        <dbReference type="Proteomes" id="UP000700732"/>
    </source>
</evidence>
<comment type="similarity">
    <text evidence="1">Belongs to the short-chain dehydrogenases/reductases (SDR) family.</text>
</comment>
<dbReference type="PRINTS" id="PR00080">
    <property type="entry name" value="SDRFAMILY"/>
</dbReference>
<proteinExistence type="inferred from homology"/>
<dbReference type="Gene3D" id="3.40.50.720">
    <property type="entry name" value="NAD(P)-binding Rossmann-like Domain"/>
    <property type="match status" value="1"/>
</dbReference>